<dbReference type="Proteomes" id="UP000239757">
    <property type="component" value="Unassembled WGS sequence"/>
</dbReference>
<sequence>MIVAILVWLVDQPNDWDATLTTSLGHKSSITSTMRGVIISPPLQVNTKDITCEHSLLLRYLAKWSILELIPSCFAASQEMCKHCSLPTIIPFYQRDTSKGTLRA</sequence>
<name>A0A2P5XA19_GOSBA</name>
<accession>A0A2P5XA19</accession>
<dbReference type="EMBL" id="KZ665345">
    <property type="protein sequence ID" value="PPS00188.1"/>
    <property type="molecule type" value="Genomic_DNA"/>
</dbReference>
<organism evidence="1 2">
    <name type="scientific">Gossypium barbadense</name>
    <name type="common">Sea Island cotton</name>
    <name type="synonym">Hibiscus barbadensis</name>
    <dbReference type="NCBI Taxonomy" id="3634"/>
    <lineage>
        <taxon>Eukaryota</taxon>
        <taxon>Viridiplantae</taxon>
        <taxon>Streptophyta</taxon>
        <taxon>Embryophyta</taxon>
        <taxon>Tracheophyta</taxon>
        <taxon>Spermatophyta</taxon>
        <taxon>Magnoliopsida</taxon>
        <taxon>eudicotyledons</taxon>
        <taxon>Gunneridae</taxon>
        <taxon>Pentapetalae</taxon>
        <taxon>rosids</taxon>
        <taxon>malvids</taxon>
        <taxon>Malvales</taxon>
        <taxon>Malvaceae</taxon>
        <taxon>Malvoideae</taxon>
        <taxon>Gossypium</taxon>
    </lineage>
</organism>
<protein>
    <submittedName>
        <fullName evidence="1">Uncharacterized protein</fullName>
    </submittedName>
</protein>
<gene>
    <name evidence="1" type="ORF">GOBAR_AA20480</name>
</gene>
<evidence type="ECO:0000313" key="2">
    <source>
        <dbReference type="Proteomes" id="UP000239757"/>
    </source>
</evidence>
<reference evidence="1 2" key="1">
    <citation type="submission" date="2015-01" db="EMBL/GenBank/DDBJ databases">
        <title>Genome of allotetraploid Gossypium barbadense reveals genomic plasticity and fiber elongation in cotton evolution.</title>
        <authorList>
            <person name="Chen X."/>
            <person name="Liu X."/>
            <person name="Zhao B."/>
            <person name="Zheng H."/>
            <person name="Hu Y."/>
            <person name="Lu G."/>
            <person name="Yang C."/>
            <person name="Chen J."/>
            <person name="Shan C."/>
            <person name="Zhang L."/>
            <person name="Zhou Y."/>
            <person name="Wang L."/>
            <person name="Guo W."/>
            <person name="Bai Y."/>
            <person name="Ruan J."/>
            <person name="Shangguan X."/>
            <person name="Mao Y."/>
            <person name="Jiang J."/>
            <person name="Zhu Y."/>
            <person name="Lei J."/>
            <person name="Kang H."/>
            <person name="Chen S."/>
            <person name="He X."/>
            <person name="Wang R."/>
            <person name="Wang Y."/>
            <person name="Chen J."/>
            <person name="Wang L."/>
            <person name="Yu S."/>
            <person name="Wang B."/>
            <person name="Wei J."/>
            <person name="Song S."/>
            <person name="Lu X."/>
            <person name="Gao Z."/>
            <person name="Gu W."/>
            <person name="Deng X."/>
            <person name="Ma D."/>
            <person name="Wang S."/>
            <person name="Liang W."/>
            <person name="Fang L."/>
            <person name="Cai C."/>
            <person name="Zhu X."/>
            <person name="Zhou B."/>
            <person name="Zhang Y."/>
            <person name="Chen Z."/>
            <person name="Xu S."/>
            <person name="Zhu R."/>
            <person name="Wang S."/>
            <person name="Zhang T."/>
            <person name="Zhao G."/>
        </authorList>
    </citation>
    <scope>NUCLEOTIDE SEQUENCE [LARGE SCALE GENOMIC DNA]</scope>
    <source>
        <strain evidence="2">cv. Xinhai21</strain>
        <tissue evidence="1">Leaf</tissue>
    </source>
</reference>
<evidence type="ECO:0000313" key="1">
    <source>
        <dbReference type="EMBL" id="PPS00188.1"/>
    </source>
</evidence>
<dbReference type="AlphaFoldDB" id="A0A2P5XA19"/>
<proteinExistence type="predicted"/>